<feature type="compositionally biased region" description="Basic and acidic residues" evidence="1">
    <location>
        <begin position="95"/>
        <end position="107"/>
    </location>
</feature>
<protein>
    <recommendedName>
        <fullName evidence="4">BZIP domain-containing protein</fullName>
    </recommendedName>
</protein>
<reference evidence="2 3" key="1">
    <citation type="submission" date="2017-10" db="EMBL/GenBank/DDBJ databases">
        <title>Comparative genomics in systemic dimorphic fungi from Ajellomycetaceae.</title>
        <authorList>
            <person name="Munoz J.F."/>
            <person name="Mcewen J.G."/>
            <person name="Clay O.K."/>
            <person name="Cuomo C.A."/>
        </authorList>
    </citation>
    <scope>NUCLEOTIDE SEQUENCE [LARGE SCALE GENOMIC DNA]</scope>
    <source>
        <strain evidence="2 3">UAMH5409</strain>
    </source>
</reference>
<proteinExistence type="predicted"/>
<evidence type="ECO:0000313" key="2">
    <source>
        <dbReference type="EMBL" id="PGH10164.1"/>
    </source>
</evidence>
<organism evidence="2 3">
    <name type="scientific">Helicocarpus griseus UAMH5409</name>
    <dbReference type="NCBI Taxonomy" id="1447875"/>
    <lineage>
        <taxon>Eukaryota</taxon>
        <taxon>Fungi</taxon>
        <taxon>Dikarya</taxon>
        <taxon>Ascomycota</taxon>
        <taxon>Pezizomycotina</taxon>
        <taxon>Eurotiomycetes</taxon>
        <taxon>Eurotiomycetidae</taxon>
        <taxon>Onygenales</taxon>
        <taxon>Ajellomycetaceae</taxon>
        <taxon>Helicocarpus</taxon>
    </lineage>
</organism>
<dbReference type="PANTHER" id="PTHR40618">
    <property type="entry name" value="B-ZIP TRANSCRIPTION FACTOR (EUROFUNG)-RELATED"/>
    <property type="match status" value="1"/>
</dbReference>
<dbReference type="OrthoDB" id="545169at2759"/>
<dbReference type="Proteomes" id="UP000223968">
    <property type="component" value="Unassembled WGS sequence"/>
</dbReference>
<feature type="region of interest" description="Disordered" evidence="1">
    <location>
        <begin position="65"/>
        <end position="107"/>
    </location>
</feature>
<evidence type="ECO:0000256" key="1">
    <source>
        <dbReference type="SAM" id="MobiDB-lite"/>
    </source>
</evidence>
<dbReference type="STRING" id="1447875.A0A2B7XET1"/>
<accession>A0A2B7XET1</accession>
<sequence length="300" mass="33476">MPLNANSDLDILSASIFTEVSPESHGTHPHNGSSSRILYGGLEFHNDGGMYEDTCAIDEMTNASTEEDMCAPSQKKQKRRSNSGGGDSSRKRGRPRLDTRDETAAERRRTQIRLAQRAYRSRKDAAISVLNQRVAELEDTVEQMARSFLTFNDEAMDSDLLSSRPELAQQLRRVTERFISLTKRSLPGSDCEGSSLSILNHSQATPPSYPSNPQNLTSLYLAEKGKMTLGYNFYGFEDGEQTTMPIRSCEDVRDTLAAQDYSYGLGQNEAFAFRHPSLTGKREIHFSVLNLKIPLVFSFG</sequence>
<evidence type="ECO:0000313" key="3">
    <source>
        <dbReference type="Proteomes" id="UP000223968"/>
    </source>
</evidence>
<dbReference type="Gene3D" id="1.20.5.170">
    <property type="match status" value="1"/>
</dbReference>
<evidence type="ECO:0008006" key="4">
    <source>
        <dbReference type="Google" id="ProtNLM"/>
    </source>
</evidence>
<keyword evidence="3" id="KW-1185">Reference proteome</keyword>
<dbReference type="GO" id="GO:0003700">
    <property type="term" value="F:DNA-binding transcription factor activity"/>
    <property type="evidence" value="ECO:0007669"/>
    <property type="project" value="InterPro"/>
</dbReference>
<dbReference type="AlphaFoldDB" id="A0A2B7XET1"/>
<gene>
    <name evidence="2" type="ORF">AJ79_05519</name>
</gene>
<dbReference type="EMBL" id="PDNB01000088">
    <property type="protein sequence ID" value="PGH10164.1"/>
    <property type="molecule type" value="Genomic_DNA"/>
</dbReference>
<name>A0A2B7XET1_9EURO</name>
<dbReference type="CDD" id="cd14688">
    <property type="entry name" value="bZIP_YAP"/>
    <property type="match status" value="1"/>
</dbReference>
<dbReference type="PANTHER" id="PTHR40618:SF1">
    <property type="entry name" value="B-ZIP TRANSCRIPTION FACTOR (EUROFUNG)"/>
    <property type="match status" value="1"/>
</dbReference>
<dbReference type="InterPro" id="IPR046347">
    <property type="entry name" value="bZIP_sf"/>
</dbReference>
<comment type="caution">
    <text evidence="2">The sequence shown here is derived from an EMBL/GenBank/DDBJ whole genome shotgun (WGS) entry which is preliminary data.</text>
</comment>
<dbReference type="SUPFAM" id="SSF57959">
    <property type="entry name" value="Leucine zipper domain"/>
    <property type="match status" value="1"/>
</dbReference>